<sequence>MVEKIFYNGDILTMEDNIYAEAIFIKDGFIKKVGTKDEVLKLKSDNTELINLNNKTLMPSFIDSHSHITAVANTLTLVNLSNAKSFEDLVTILKTYKEENNLNDTDWIIGFGYDNNSLKEKINPTKEILDKVSTTNPIVITHISGHMGVLNSTALKEIGISKDTKNPEGGKIGRVGTSNEPNGYVEETAFVNASSKIPAPSLNNLIKLLKKTQNIYLSYGITTAQDGLVKDESFALLKNISDNEDLDIDVVGYVDLRNCKHIIDNNKQYVKNYVNRFKIGGFKIFLDGSPQGKTAWMTKPYLNGDKDYCGYPVYQDNEIKDFIKTSLDYNVQLLSHCNGDAAANQLITSFKSVLSENPNSKAIKPVMIHAQLLRKDQITSLKDINMIPSFFIAHTYYWGDVHIKNFGEERAFNISPAKTALEDRVLYTFHQDSPVIMPNMLETVWCAVNRISKNGVIIGEDQRISPLNALKAVTINAAFQYSEEDKKGSLKEGKLADLIILDNNPLKVDPIKIKDIKVLETIKEGKTLYKL</sequence>
<accession>A0ABS7KWW9</accession>
<evidence type="ECO:0000313" key="2">
    <source>
        <dbReference type="EMBL" id="MBY0755310.1"/>
    </source>
</evidence>
<dbReference type="Gene3D" id="3.10.310.70">
    <property type="match status" value="1"/>
</dbReference>
<comment type="caution">
    <text evidence="2">The sequence shown here is derived from an EMBL/GenBank/DDBJ whole genome shotgun (WGS) entry which is preliminary data.</text>
</comment>
<dbReference type="RefSeq" id="WP_221860484.1">
    <property type="nucleotide sequence ID" value="NZ_JAIKTU010000005.1"/>
</dbReference>
<dbReference type="Gene3D" id="2.30.40.10">
    <property type="entry name" value="Urease, subunit C, domain 1"/>
    <property type="match status" value="1"/>
</dbReference>
<proteinExistence type="predicted"/>
<evidence type="ECO:0000259" key="1">
    <source>
        <dbReference type="Pfam" id="PF07969"/>
    </source>
</evidence>
<dbReference type="PANTHER" id="PTHR22642">
    <property type="entry name" value="IMIDAZOLONEPROPIONASE"/>
    <property type="match status" value="1"/>
</dbReference>
<dbReference type="InterPro" id="IPR033932">
    <property type="entry name" value="YtcJ-like"/>
</dbReference>
<keyword evidence="3" id="KW-1185">Reference proteome</keyword>
<dbReference type="CDD" id="cd01300">
    <property type="entry name" value="YtcJ_like"/>
    <property type="match status" value="1"/>
</dbReference>
<dbReference type="InterPro" id="IPR032466">
    <property type="entry name" value="Metal_Hydrolase"/>
</dbReference>
<organism evidence="2 3">
    <name type="scientific">Clostridium sardiniense</name>
    <name type="common">Clostridium absonum</name>
    <dbReference type="NCBI Taxonomy" id="29369"/>
    <lineage>
        <taxon>Bacteria</taxon>
        <taxon>Bacillati</taxon>
        <taxon>Bacillota</taxon>
        <taxon>Clostridia</taxon>
        <taxon>Eubacteriales</taxon>
        <taxon>Clostridiaceae</taxon>
        <taxon>Clostridium</taxon>
    </lineage>
</organism>
<dbReference type="EMBL" id="JAIKTU010000005">
    <property type="protein sequence ID" value="MBY0755310.1"/>
    <property type="molecule type" value="Genomic_DNA"/>
</dbReference>
<dbReference type="PANTHER" id="PTHR22642:SF2">
    <property type="entry name" value="PROTEIN LONG AFTER FAR-RED 3"/>
    <property type="match status" value="1"/>
</dbReference>
<dbReference type="SUPFAM" id="SSF51338">
    <property type="entry name" value="Composite domain of metallo-dependent hydrolases"/>
    <property type="match status" value="1"/>
</dbReference>
<feature type="domain" description="Amidohydrolase 3" evidence="1">
    <location>
        <begin position="48"/>
        <end position="529"/>
    </location>
</feature>
<gene>
    <name evidence="2" type="ORF">K5V21_07555</name>
</gene>
<reference evidence="2 3" key="1">
    <citation type="journal article" date="2021" name="Cell Host Microbe">
        <title>in vivo commensal control of Clostridioides difficile virulence.</title>
        <authorList>
            <person name="Girinathan B.P."/>
            <person name="Dibenedetto N."/>
            <person name="Worley J.N."/>
            <person name="Peltier J."/>
            <person name="Arrieta-Ortiz M.L."/>
            <person name="Rupa Christinal Immanuel S."/>
            <person name="Lavin R."/>
            <person name="Delaney M.L."/>
            <person name="Cummins C."/>
            <person name="Hoffmann M."/>
            <person name="Luo Y."/>
            <person name="Gonzalez-Escalona N."/>
            <person name="Allard M."/>
            <person name="Onderdonk A.B."/>
            <person name="Gerber G.K."/>
            <person name="Sonenshein A.L."/>
            <person name="Baliga N."/>
            <person name="Dupuy B."/>
            <person name="Bry L."/>
        </authorList>
    </citation>
    <scope>NUCLEOTIDE SEQUENCE [LARGE SCALE GENOMIC DNA]</scope>
    <source>
        <strain evidence="2 3">DSM 599</strain>
    </source>
</reference>
<dbReference type="SUPFAM" id="SSF51556">
    <property type="entry name" value="Metallo-dependent hydrolases"/>
    <property type="match status" value="1"/>
</dbReference>
<evidence type="ECO:0000313" key="3">
    <source>
        <dbReference type="Proteomes" id="UP001299068"/>
    </source>
</evidence>
<dbReference type="InterPro" id="IPR011059">
    <property type="entry name" value="Metal-dep_hydrolase_composite"/>
</dbReference>
<dbReference type="Pfam" id="PF07969">
    <property type="entry name" value="Amidohydro_3"/>
    <property type="match status" value="1"/>
</dbReference>
<protein>
    <submittedName>
        <fullName evidence="2">Amidohydrolase</fullName>
    </submittedName>
</protein>
<name>A0ABS7KWW9_CLOSR</name>
<dbReference type="Proteomes" id="UP001299068">
    <property type="component" value="Unassembled WGS sequence"/>
</dbReference>
<dbReference type="InterPro" id="IPR013108">
    <property type="entry name" value="Amidohydro_3"/>
</dbReference>
<dbReference type="Gene3D" id="3.20.20.140">
    <property type="entry name" value="Metal-dependent hydrolases"/>
    <property type="match status" value="1"/>
</dbReference>